<feature type="transmembrane region" description="Helical" evidence="5">
    <location>
        <begin position="56"/>
        <end position="76"/>
    </location>
</feature>
<dbReference type="EMBL" id="JARZFX010000001">
    <property type="protein sequence ID" value="MEC5422511.1"/>
    <property type="molecule type" value="Genomic_DNA"/>
</dbReference>
<protein>
    <submittedName>
        <fullName evidence="6">Isoprenylcysteine carboxylmethyltransferase family protein</fullName>
    </submittedName>
</protein>
<keyword evidence="4 5" id="KW-0472">Membrane</keyword>
<comment type="caution">
    <text evidence="6">The sequence shown here is derived from an EMBL/GenBank/DDBJ whole genome shotgun (WGS) entry which is preliminary data.</text>
</comment>
<evidence type="ECO:0000313" key="6">
    <source>
        <dbReference type="EMBL" id="MEC5422511.1"/>
    </source>
</evidence>
<proteinExistence type="predicted"/>
<organism evidence="6 7">
    <name type="scientific">Virgibacillus tibetensis</name>
    <dbReference type="NCBI Taxonomy" id="3042313"/>
    <lineage>
        <taxon>Bacteria</taxon>
        <taxon>Bacillati</taxon>
        <taxon>Bacillota</taxon>
        <taxon>Bacilli</taxon>
        <taxon>Bacillales</taxon>
        <taxon>Bacillaceae</taxon>
        <taxon>Virgibacillus</taxon>
    </lineage>
</organism>
<evidence type="ECO:0000313" key="7">
    <source>
        <dbReference type="Proteomes" id="UP001335737"/>
    </source>
</evidence>
<keyword evidence="7" id="KW-1185">Reference proteome</keyword>
<dbReference type="Gene3D" id="1.20.120.1630">
    <property type="match status" value="1"/>
</dbReference>
<dbReference type="InterPro" id="IPR007269">
    <property type="entry name" value="ICMT_MeTrfase"/>
</dbReference>
<accession>A0ABU6KB00</accession>
<evidence type="ECO:0000256" key="4">
    <source>
        <dbReference type="ARBA" id="ARBA00023136"/>
    </source>
</evidence>
<gene>
    <name evidence="6" type="ORF">QGM71_03265</name>
</gene>
<sequence length="153" mass="18094">MELKIARENEIWLKERGGVLKEERRYRWSKLLYMSFLVSIFWEATTRSVPDLHLNYFLLFILSFIIGGKIWCIYSLKKFWNLKQIVVPGVYILKKGPYKYAKQPYNIFTIASMFITPLIFGAYISAFVYPILYIILSKISLTRKEPAFSKVSL</sequence>
<evidence type="ECO:0000256" key="5">
    <source>
        <dbReference type="SAM" id="Phobius"/>
    </source>
</evidence>
<dbReference type="Proteomes" id="UP001335737">
    <property type="component" value="Unassembled WGS sequence"/>
</dbReference>
<comment type="subcellular location">
    <subcellularLocation>
        <location evidence="1">Membrane</location>
        <topology evidence="1">Multi-pass membrane protein</topology>
    </subcellularLocation>
</comment>
<name>A0ABU6KB00_9BACI</name>
<dbReference type="Pfam" id="PF04140">
    <property type="entry name" value="ICMT"/>
    <property type="match status" value="1"/>
</dbReference>
<reference evidence="6 7" key="1">
    <citation type="journal article" date="2024" name="Int. J. Syst. Evol. Microbiol.">
        <title>Virgibacillus tibetensis sp. nov., isolated from salt lake on the Tibetan Plateau of China.</title>
        <authorList>
            <person name="Phurbu D."/>
            <person name="Liu Z.-X."/>
            <person name="Wang R."/>
            <person name="Zheng Y.-Y."/>
            <person name="Liu H.-C."/>
            <person name="Zhou Y.-G."/>
            <person name="Yu Y.-J."/>
            <person name="Li A.-H."/>
        </authorList>
    </citation>
    <scope>NUCLEOTIDE SEQUENCE [LARGE SCALE GENOMIC DNA]</scope>
    <source>
        <strain evidence="6 7">C22-A2</strain>
    </source>
</reference>
<evidence type="ECO:0000256" key="2">
    <source>
        <dbReference type="ARBA" id="ARBA00022692"/>
    </source>
</evidence>
<keyword evidence="3 5" id="KW-1133">Transmembrane helix</keyword>
<feature type="transmembrane region" description="Helical" evidence="5">
    <location>
        <begin position="105"/>
        <end position="136"/>
    </location>
</feature>
<evidence type="ECO:0000256" key="3">
    <source>
        <dbReference type="ARBA" id="ARBA00022989"/>
    </source>
</evidence>
<dbReference type="RefSeq" id="WP_327606073.1">
    <property type="nucleotide sequence ID" value="NZ_JARZFX010000001.1"/>
</dbReference>
<evidence type="ECO:0000256" key="1">
    <source>
        <dbReference type="ARBA" id="ARBA00004141"/>
    </source>
</evidence>
<keyword evidence="2 5" id="KW-0812">Transmembrane</keyword>